<evidence type="ECO:0000259" key="10">
    <source>
        <dbReference type="Pfam" id="PF00955"/>
    </source>
</evidence>
<dbReference type="Gene3D" id="1.10.287.570">
    <property type="entry name" value="Helical hairpin bin"/>
    <property type="match status" value="1"/>
</dbReference>
<feature type="domain" description="Bicarbonate transporter-like transmembrane" evidence="10">
    <location>
        <begin position="460"/>
        <end position="602"/>
    </location>
</feature>
<organism evidence="11">
    <name type="scientific">Fagus sylvatica</name>
    <name type="common">Beechnut</name>
    <dbReference type="NCBI Taxonomy" id="28930"/>
    <lineage>
        <taxon>Eukaryota</taxon>
        <taxon>Viridiplantae</taxon>
        <taxon>Streptophyta</taxon>
        <taxon>Embryophyta</taxon>
        <taxon>Tracheophyta</taxon>
        <taxon>Spermatophyta</taxon>
        <taxon>Magnoliopsida</taxon>
        <taxon>eudicotyledons</taxon>
        <taxon>Gunneridae</taxon>
        <taxon>Pentapetalae</taxon>
        <taxon>rosids</taxon>
        <taxon>fabids</taxon>
        <taxon>Fagales</taxon>
        <taxon>Fagaceae</taxon>
        <taxon>Fagus</taxon>
    </lineage>
</organism>
<evidence type="ECO:0000256" key="8">
    <source>
        <dbReference type="SAM" id="MobiDB-lite"/>
    </source>
</evidence>
<name>A0A2N9HDA5_FAGSY</name>
<dbReference type="GO" id="GO:0005886">
    <property type="term" value="C:plasma membrane"/>
    <property type="evidence" value="ECO:0007669"/>
    <property type="project" value="UniProtKB-ARBA"/>
</dbReference>
<dbReference type="Pfam" id="PF00955">
    <property type="entry name" value="HCO3_cotransp"/>
    <property type="match status" value="3"/>
</dbReference>
<feature type="transmembrane region" description="Helical" evidence="9">
    <location>
        <begin position="192"/>
        <end position="213"/>
    </location>
</feature>
<dbReference type="InterPro" id="IPR003020">
    <property type="entry name" value="HCO3_transpt_euk"/>
</dbReference>
<protein>
    <recommendedName>
        <fullName evidence="10">Bicarbonate transporter-like transmembrane domain-containing protein</fullName>
    </recommendedName>
</protein>
<dbReference type="GO" id="GO:0005452">
    <property type="term" value="F:solute:inorganic anion antiporter activity"/>
    <property type="evidence" value="ECO:0007669"/>
    <property type="project" value="InterPro"/>
</dbReference>
<feature type="transmembrane region" description="Helical" evidence="9">
    <location>
        <begin position="64"/>
        <end position="85"/>
    </location>
</feature>
<evidence type="ECO:0000256" key="9">
    <source>
        <dbReference type="SAM" id="Phobius"/>
    </source>
</evidence>
<keyword evidence="5 9" id="KW-0812">Transmembrane</keyword>
<dbReference type="GO" id="GO:0006820">
    <property type="term" value="P:monoatomic anion transport"/>
    <property type="evidence" value="ECO:0007669"/>
    <property type="project" value="InterPro"/>
</dbReference>
<feature type="transmembrane region" description="Helical" evidence="9">
    <location>
        <begin position="291"/>
        <end position="310"/>
    </location>
</feature>
<evidence type="ECO:0000256" key="1">
    <source>
        <dbReference type="ARBA" id="ARBA00004141"/>
    </source>
</evidence>
<feature type="transmembrane region" description="Helical" evidence="9">
    <location>
        <begin position="32"/>
        <end position="52"/>
    </location>
</feature>
<keyword evidence="4" id="KW-0039">Anion exchange</keyword>
<evidence type="ECO:0000256" key="6">
    <source>
        <dbReference type="ARBA" id="ARBA00022989"/>
    </source>
</evidence>
<feature type="compositionally biased region" description="Polar residues" evidence="8">
    <location>
        <begin position="650"/>
        <end position="671"/>
    </location>
</feature>
<feature type="transmembrane region" description="Helical" evidence="9">
    <location>
        <begin position="121"/>
        <end position="142"/>
    </location>
</feature>
<comment type="subcellular location">
    <subcellularLocation>
        <location evidence="1">Membrane</location>
        <topology evidence="1">Multi-pass membrane protein</topology>
    </subcellularLocation>
</comment>
<sequence>MEETFIPFRGIKNDLKGRLMCYKQDWAGGFRAGYRILAPTTYIFFASAIPVISFGEQLERDTDGVLTAVQTLVSTSICGIIHSIIGGQPLLILGVAEPTVIMYTFMFNFAKGRPDLGRNLFLAWTGWVCVWTSFLLILLSIIGACSIINRFTRVAGELFGLLIAMLFMQQAIKGLVDEFHIPTRENKSLTEFIPSWRFANGMFALVLSFGLLLTGLKSRKARSWRYGSGWLRSLIADYGVPLMVVVWTGVSYIPSGSVPTGIPRRLFSPNPWSPGAYGNWTVIKDMLNVPVVYIIGAFVPATMIAVLYYFDHSVASQLAQQKDFNLRKPSSYHYDLLLLGFLTLLCGLIGIPPSNGVIPQSPMHTKSLATLKHQLLRNRLVTTARKSIRKNASLGQLYGNMQEAYHQMQTPLVYQQPPATGLKELKETTIQAATSAGQMDAPIDETLFDVEKEIDDLLPVEVKEQRLSNVLQATMVGGCVAAMPLIKKIPTSVLWGYFAFMAIESLPGNQFWERILLLFTAPSRRYKVLEEYHATFVETVPFKTIATFTLFQTVYLLTCFGLTWIPIAGLMFPLLIMLLVPVRQYILPKFFKGAHLQDLDAAEYEEAPALPFNLATEAGIVAGASYAGEGEIFDEVITRSRGEFRHVSSPKITSSTGTPSNDPRSHQSPRPSYSPRVSELKGVQSPRSSGRGPHSPRTPPEVKLSNVGKSPLKTESK</sequence>
<keyword evidence="7 9" id="KW-0472">Membrane</keyword>
<dbReference type="PANTHER" id="PTHR11453">
    <property type="entry name" value="ANION EXCHANGE PROTEIN"/>
    <property type="match status" value="1"/>
</dbReference>
<evidence type="ECO:0000313" key="11">
    <source>
        <dbReference type="EMBL" id="SPD12327.1"/>
    </source>
</evidence>
<dbReference type="AlphaFoldDB" id="A0A2N9HDA5"/>
<evidence type="ECO:0000256" key="3">
    <source>
        <dbReference type="ARBA" id="ARBA00022448"/>
    </source>
</evidence>
<dbReference type="PANTHER" id="PTHR11453:SF130">
    <property type="entry name" value="BORON TRANSPORTER 1"/>
    <property type="match status" value="1"/>
</dbReference>
<feature type="transmembrane region" description="Helical" evidence="9">
    <location>
        <begin position="154"/>
        <end position="172"/>
    </location>
</feature>
<feature type="domain" description="Bicarbonate transporter-like transmembrane" evidence="10">
    <location>
        <begin position="7"/>
        <end position="181"/>
    </location>
</feature>
<gene>
    <name evidence="11" type="ORF">FSB_LOCUS40209</name>
</gene>
<feature type="transmembrane region" description="Helical" evidence="9">
    <location>
        <begin position="90"/>
        <end position="109"/>
    </location>
</feature>
<accession>A0A2N9HDA5</accession>
<feature type="domain" description="Bicarbonate transporter-like transmembrane" evidence="10">
    <location>
        <begin position="199"/>
        <end position="372"/>
    </location>
</feature>
<keyword evidence="4" id="KW-0406">Ion transport</keyword>
<evidence type="ECO:0000256" key="5">
    <source>
        <dbReference type="ARBA" id="ARBA00022692"/>
    </source>
</evidence>
<evidence type="ECO:0000256" key="2">
    <source>
        <dbReference type="ARBA" id="ARBA00006262"/>
    </source>
</evidence>
<evidence type="ECO:0000256" key="7">
    <source>
        <dbReference type="ARBA" id="ARBA00023136"/>
    </source>
</evidence>
<reference evidence="11" key="1">
    <citation type="submission" date="2018-02" db="EMBL/GenBank/DDBJ databases">
        <authorList>
            <person name="Cohen D.B."/>
            <person name="Kent A.D."/>
        </authorList>
    </citation>
    <scope>NUCLEOTIDE SEQUENCE</scope>
</reference>
<keyword evidence="3" id="KW-0813">Transport</keyword>
<dbReference type="InterPro" id="IPR011531">
    <property type="entry name" value="HCO3_transpt-like_TM_dom"/>
</dbReference>
<dbReference type="GO" id="GO:0046715">
    <property type="term" value="F:active borate transmembrane transporter activity"/>
    <property type="evidence" value="ECO:0007669"/>
    <property type="project" value="TreeGrafter"/>
</dbReference>
<feature type="transmembrane region" description="Helical" evidence="9">
    <location>
        <begin position="331"/>
        <end position="351"/>
    </location>
</feature>
<dbReference type="FunFam" id="1.10.287.570:FF:000004">
    <property type="entry name" value="probable boron transporter 2"/>
    <property type="match status" value="1"/>
</dbReference>
<feature type="compositionally biased region" description="Low complexity" evidence="8">
    <location>
        <begin position="685"/>
        <end position="695"/>
    </location>
</feature>
<keyword evidence="6 9" id="KW-1133">Transmembrane helix</keyword>
<dbReference type="EMBL" id="OIVN01003591">
    <property type="protein sequence ID" value="SPD12327.1"/>
    <property type="molecule type" value="Genomic_DNA"/>
</dbReference>
<comment type="similarity">
    <text evidence="2">Belongs to the anion exchanger (TC 2.A.31.3) family.</text>
</comment>
<evidence type="ECO:0000256" key="4">
    <source>
        <dbReference type="ARBA" id="ARBA00022681"/>
    </source>
</evidence>
<feature type="transmembrane region" description="Helical" evidence="9">
    <location>
        <begin position="554"/>
        <end position="580"/>
    </location>
</feature>
<feature type="region of interest" description="Disordered" evidence="8">
    <location>
        <begin position="647"/>
        <end position="717"/>
    </location>
</feature>
<dbReference type="GO" id="GO:0050801">
    <property type="term" value="P:monoatomic ion homeostasis"/>
    <property type="evidence" value="ECO:0007669"/>
    <property type="project" value="TreeGrafter"/>
</dbReference>
<proteinExistence type="inferred from homology"/>